<dbReference type="FunFam" id="1.10.150.20:FF:000007">
    <property type="entry name" value="DNA ligase"/>
    <property type="match status" value="1"/>
</dbReference>
<keyword evidence="18" id="KW-1185">Reference proteome</keyword>
<keyword evidence="6 14" id="KW-0479">Metal-binding</keyword>
<dbReference type="InterPro" id="IPR018239">
    <property type="entry name" value="DNA_ligase_AS"/>
</dbReference>
<dbReference type="Gene3D" id="3.30.470.30">
    <property type="entry name" value="DNA ligase/mRNA capping enzyme"/>
    <property type="match status" value="1"/>
</dbReference>
<evidence type="ECO:0000256" key="4">
    <source>
        <dbReference type="ARBA" id="ARBA00022598"/>
    </source>
</evidence>
<dbReference type="GO" id="GO:0006281">
    <property type="term" value="P:DNA repair"/>
    <property type="evidence" value="ECO:0007669"/>
    <property type="project" value="UniProtKB-KW"/>
</dbReference>
<dbReference type="SUPFAM" id="SSF50249">
    <property type="entry name" value="Nucleic acid-binding proteins"/>
    <property type="match status" value="1"/>
</dbReference>
<feature type="binding site" evidence="14">
    <location>
        <begin position="25"/>
        <end position="29"/>
    </location>
    <ligand>
        <name>NAD(+)</name>
        <dbReference type="ChEBI" id="CHEBI:57540"/>
    </ligand>
</feature>
<comment type="function">
    <text evidence="1 14">DNA ligase that catalyzes the formation of phosphodiester linkages between 5'-phosphoryl and 3'-hydroxyl groups in double-stranded DNA using NAD as a coenzyme and as the energy source for the reaction. It is essential for DNA replication and repair of damaged DNA.</text>
</comment>
<dbReference type="FunFam" id="3.30.470.30:FF:000001">
    <property type="entry name" value="DNA ligase"/>
    <property type="match status" value="1"/>
</dbReference>
<dbReference type="Gene3D" id="1.10.150.20">
    <property type="entry name" value="5' to 3' exonuclease, C-terminal subdomain"/>
    <property type="match status" value="2"/>
</dbReference>
<dbReference type="SMART" id="SM00292">
    <property type="entry name" value="BRCT"/>
    <property type="match status" value="1"/>
</dbReference>
<dbReference type="InterPro" id="IPR004149">
    <property type="entry name" value="Znf_DNAligase_C4"/>
</dbReference>
<keyword evidence="4 14" id="KW-0436">Ligase</keyword>
<dbReference type="InterPro" id="IPR004150">
    <property type="entry name" value="NAD_DNA_ligase_OB"/>
</dbReference>
<dbReference type="Proteomes" id="UP000593892">
    <property type="component" value="Chromosome"/>
</dbReference>
<dbReference type="Pfam" id="PF12826">
    <property type="entry name" value="HHH_2"/>
    <property type="match status" value="1"/>
</dbReference>
<dbReference type="InterPro" id="IPR033136">
    <property type="entry name" value="DNA_ligase_CS"/>
</dbReference>
<dbReference type="SUPFAM" id="SSF52113">
    <property type="entry name" value="BRCT domain"/>
    <property type="match status" value="1"/>
</dbReference>
<dbReference type="NCBIfam" id="NF005932">
    <property type="entry name" value="PRK07956.1"/>
    <property type="match status" value="1"/>
</dbReference>
<dbReference type="PANTHER" id="PTHR23389">
    <property type="entry name" value="CHROMOSOME TRANSMISSION FIDELITY FACTOR 18"/>
    <property type="match status" value="1"/>
</dbReference>
<dbReference type="GO" id="GO:0003677">
    <property type="term" value="F:DNA binding"/>
    <property type="evidence" value="ECO:0007669"/>
    <property type="project" value="InterPro"/>
</dbReference>
<dbReference type="Pfam" id="PF00533">
    <property type="entry name" value="BRCT"/>
    <property type="match status" value="1"/>
</dbReference>
<gene>
    <name evidence="14 17" type="primary">ligA</name>
    <name evidence="17" type="ORF">IRI77_37045</name>
</gene>
<evidence type="ECO:0000256" key="1">
    <source>
        <dbReference type="ARBA" id="ARBA00004067"/>
    </source>
</evidence>
<comment type="similarity">
    <text evidence="13 14">Belongs to the NAD-dependent DNA ligase family. LigA subfamily.</text>
</comment>
<feature type="binding site" evidence="14">
    <location>
        <position position="399"/>
    </location>
    <ligand>
        <name>Zn(2+)</name>
        <dbReference type="ChEBI" id="CHEBI:29105"/>
    </ligand>
</feature>
<evidence type="ECO:0000259" key="16">
    <source>
        <dbReference type="PROSITE" id="PS50172"/>
    </source>
</evidence>
<dbReference type="EC" id="6.5.1.2" evidence="2 14"/>
<evidence type="ECO:0000256" key="8">
    <source>
        <dbReference type="ARBA" id="ARBA00022833"/>
    </source>
</evidence>
<keyword evidence="10 14" id="KW-0520">NAD</keyword>
<dbReference type="FunFam" id="2.40.50.140:FF:000012">
    <property type="entry name" value="DNA ligase"/>
    <property type="match status" value="1"/>
</dbReference>
<dbReference type="GO" id="GO:0006260">
    <property type="term" value="P:DNA replication"/>
    <property type="evidence" value="ECO:0007669"/>
    <property type="project" value="UniProtKB-KW"/>
</dbReference>
<dbReference type="SMART" id="SM00532">
    <property type="entry name" value="LIGANc"/>
    <property type="match status" value="1"/>
</dbReference>
<dbReference type="Pfam" id="PF03120">
    <property type="entry name" value="OB_DNA_ligase"/>
    <property type="match status" value="1"/>
</dbReference>
<dbReference type="PROSITE" id="PS50172">
    <property type="entry name" value="BRCT"/>
    <property type="match status" value="1"/>
</dbReference>
<dbReference type="InterPro" id="IPR013840">
    <property type="entry name" value="DNAligase_N"/>
</dbReference>
<dbReference type="EMBL" id="CP063849">
    <property type="protein sequence ID" value="QOY92276.1"/>
    <property type="molecule type" value="Genomic_DNA"/>
</dbReference>
<dbReference type="InterPro" id="IPR001679">
    <property type="entry name" value="DNA_ligase"/>
</dbReference>
<dbReference type="CDD" id="cd00114">
    <property type="entry name" value="LIGANc"/>
    <property type="match status" value="1"/>
</dbReference>
<evidence type="ECO:0000256" key="6">
    <source>
        <dbReference type="ARBA" id="ARBA00022723"/>
    </source>
</evidence>
<dbReference type="NCBIfam" id="TIGR00575">
    <property type="entry name" value="dnlj"/>
    <property type="match status" value="1"/>
</dbReference>
<accession>A0A7S7NYS4</accession>
<evidence type="ECO:0000256" key="10">
    <source>
        <dbReference type="ARBA" id="ARBA00023027"/>
    </source>
</evidence>
<dbReference type="PROSITE" id="PS01055">
    <property type="entry name" value="DNA_LIGASE_N1"/>
    <property type="match status" value="1"/>
</dbReference>
<evidence type="ECO:0000256" key="15">
    <source>
        <dbReference type="RuleBase" id="RU000618"/>
    </source>
</evidence>
<dbReference type="PIRSF" id="PIRSF001604">
    <property type="entry name" value="LigA"/>
    <property type="match status" value="1"/>
</dbReference>
<dbReference type="GO" id="GO:0046872">
    <property type="term" value="F:metal ion binding"/>
    <property type="evidence" value="ECO:0007669"/>
    <property type="project" value="UniProtKB-KW"/>
</dbReference>
<evidence type="ECO:0000256" key="12">
    <source>
        <dbReference type="ARBA" id="ARBA00034005"/>
    </source>
</evidence>
<keyword evidence="7 14" id="KW-0227">DNA damage</keyword>
<dbReference type="AlphaFoldDB" id="A0A7S7NYS4"/>
<feature type="active site" description="N6-AMP-lysine intermediate" evidence="14">
    <location>
        <position position="108"/>
    </location>
</feature>
<feature type="binding site" evidence="14">
    <location>
        <position position="164"/>
    </location>
    <ligand>
        <name>NAD(+)</name>
        <dbReference type="ChEBI" id="CHEBI:57540"/>
    </ligand>
</feature>
<evidence type="ECO:0000256" key="11">
    <source>
        <dbReference type="ARBA" id="ARBA00023204"/>
    </source>
</evidence>
<feature type="binding site" evidence="14">
    <location>
        <position position="280"/>
    </location>
    <ligand>
        <name>NAD(+)</name>
        <dbReference type="ChEBI" id="CHEBI:57540"/>
    </ligand>
</feature>
<dbReference type="Pfam" id="PF03119">
    <property type="entry name" value="DNA_ligase_ZBD"/>
    <property type="match status" value="1"/>
</dbReference>
<evidence type="ECO:0000256" key="7">
    <source>
        <dbReference type="ARBA" id="ARBA00022763"/>
    </source>
</evidence>
<feature type="binding site" evidence="14">
    <location>
        <begin position="75"/>
        <end position="76"/>
    </location>
    <ligand>
        <name>NAD(+)</name>
        <dbReference type="ChEBI" id="CHEBI:57540"/>
    </ligand>
</feature>
<dbReference type="SMART" id="SM00278">
    <property type="entry name" value="HhH1"/>
    <property type="match status" value="3"/>
</dbReference>
<dbReference type="GO" id="GO:0003911">
    <property type="term" value="F:DNA ligase (NAD+) activity"/>
    <property type="evidence" value="ECO:0007669"/>
    <property type="project" value="UniProtKB-UniRule"/>
</dbReference>
<dbReference type="Gene3D" id="1.10.287.610">
    <property type="entry name" value="Helix hairpin bin"/>
    <property type="match status" value="1"/>
</dbReference>
<dbReference type="KEGG" id="pfer:IRI77_37045"/>
<dbReference type="InterPro" id="IPR010994">
    <property type="entry name" value="RuvA_2-like"/>
</dbReference>
<dbReference type="InterPro" id="IPR001357">
    <property type="entry name" value="BRCT_dom"/>
</dbReference>
<dbReference type="PANTHER" id="PTHR23389:SF9">
    <property type="entry name" value="DNA LIGASE"/>
    <property type="match status" value="1"/>
</dbReference>
<evidence type="ECO:0000256" key="9">
    <source>
        <dbReference type="ARBA" id="ARBA00022842"/>
    </source>
</evidence>
<evidence type="ECO:0000313" key="18">
    <source>
        <dbReference type="Proteomes" id="UP000593892"/>
    </source>
</evidence>
<feature type="binding site" evidence="14">
    <location>
        <position position="419"/>
    </location>
    <ligand>
        <name>Zn(2+)</name>
        <dbReference type="ChEBI" id="CHEBI:29105"/>
    </ligand>
</feature>
<protein>
    <recommendedName>
        <fullName evidence="3 14">DNA ligase</fullName>
        <ecNumber evidence="2 14">6.5.1.2</ecNumber>
    </recommendedName>
    <alternativeName>
        <fullName evidence="14">Polydeoxyribonucleotide synthase [NAD(+)]</fullName>
    </alternativeName>
</protein>
<dbReference type="Gene3D" id="6.20.10.30">
    <property type="match status" value="1"/>
</dbReference>
<evidence type="ECO:0000256" key="14">
    <source>
        <dbReference type="HAMAP-Rule" id="MF_01588"/>
    </source>
</evidence>
<evidence type="ECO:0000256" key="13">
    <source>
        <dbReference type="ARBA" id="ARBA00060881"/>
    </source>
</evidence>
<keyword evidence="14" id="KW-0464">Manganese</keyword>
<dbReference type="SUPFAM" id="SSF56091">
    <property type="entry name" value="DNA ligase/mRNA capping enzyme, catalytic domain"/>
    <property type="match status" value="1"/>
</dbReference>
<comment type="cofactor">
    <cofactor evidence="14">
        <name>Mg(2+)</name>
        <dbReference type="ChEBI" id="CHEBI:18420"/>
    </cofactor>
    <cofactor evidence="14">
        <name>Mn(2+)</name>
        <dbReference type="ChEBI" id="CHEBI:29035"/>
    </cofactor>
</comment>
<dbReference type="Pfam" id="PF14520">
    <property type="entry name" value="HHH_5"/>
    <property type="match status" value="1"/>
</dbReference>
<evidence type="ECO:0000256" key="3">
    <source>
        <dbReference type="ARBA" id="ARBA00013308"/>
    </source>
</evidence>
<keyword evidence="8 14" id="KW-0862">Zinc</keyword>
<dbReference type="HAMAP" id="MF_01588">
    <property type="entry name" value="DNA_ligase_A"/>
    <property type="match status" value="1"/>
</dbReference>
<dbReference type="Gene3D" id="3.40.50.10190">
    <property type="entry name" value="BRCT domain"/>
    <property type="match status" value="1"/>
</dbReference>
<dbReference type="InterPro" id="IPR012340">
    <property type="entry name" value="NA-bd_OB-fold"/>
</dbReference>
<reference evidence="17 18" key="1">
    <citation type="submission" date="2020-10" db="EMBL/GenBank/DDBJ databases">
        <title>Complete genome sequence of Paludibaculum fermentans P105T, a facultatively anaerobic acidobacterium capable of dissimilatory Fe(III) reduction.</title>
        <authorList>
            <person name="Dedysh S.N."/>
            <person name="Beletsky A.V."/>
            <person name="Kulichevskaya I.S."/>
            <person name="Mardanov A.V."/>
            <person name="Ravin N.V."/>
        </authorList>
    </citation>
    <scope>NUCLEOTIDE SEQUENCE [LARGE SCALE GENOMIC DNA]</scope>
    <source>
        <strain evidence="17 18">P105</strain>
    </source>
</reference>
<dbReference type="InterPro" id="IPR041663">
    <property type="entry name" value="DisA/LigA_HHH"/>
</dbReference>
<feature type="binding site" evidence="14">
    <location>
        <position position="304"/>
    </location>
    <ligand>
        <name>NAD(+)</name>
        <dbReference type="ChEBI" id="CHEBI:57540"/>
    </ligand>
</feature>
<dbReference type="InterPro" id="IPR003583">
    <property type="entry name" value="Hlx-hairpin-Hlx_DNA-bd_motif"/>
</dbReference>
<evidence type="ECO:0000313" key="17">
    <source>
        <dbReference type="EMBL" id="QOY92276.1"/>
    </source>
</evidence>
<feature type="binding site" evidence="14">
    <location>
        <position position="396"/>
    </location>
    <ligand>
        <name>Zn(2+)</name>
        <dbReference type="ChEBI" id="CHEBI:29105"/>
    </ligand>
</feature>
<evidence type="ECO:0000256" key="5">
    <source>
        <dbReference type="ARBA" id="ARBA00022705"/>
    </source>
</evidence>
<sequence>MDDLRAQLRRHEYLYYVLDAPEISDAQYDGLMRQLQALEQEHKDIPVPPDSPTRRVGGAVREGFVKVRHSAPMLSLDNALNPEELQAFDSRVRELLAGQEYQYAAELKLDGLSMAVHYENGILTQAITRGDGTVGEDVTENARTIRSLPLRVEAEWPKFEVRGEVIMPKASFEKLNKERAAQELPLYANPRNSAAGSLRVLDPTITSNRQLEYHAYFLLVDGQPAKDSHWASLDAMKSMGFRVNPRRRLCANLEELTTFCNEVGELRDNLPYEIDGVVAKVDSIPQQRQLGWTAKFPRWAIAYKFTARQAETVLEGVDVQVGRTGALTPVARLKPVTVSGVTVSNATLHNEEEIARLDLAIGDTVLIERSGDVIPKVVAVTKRPDGRRAFVMPKTCPVCQSPVMRAEGEVASRCVNTNCPARLRESILHFAARTVMDIDGMGDALVDQLVAKGLVRSVADLYELTVEQLRDLERMGEKSAKKIWDNIQTSKQRPLPRLIAGLGIPFVGERTAQFLADSLESMDALMEASEARLQAIEEVGPKIAESIRRFFAESHNQELVRRLRGYELKFTHEAAVRPASGPFLGMVFVLTGTLPNLSREEAKARIEAAGGKVTGSVSKKTSVVVAGEEAGSKLDKARELNIEVWDEATLLGRIGSATNE</sequence>
<comment type="catalytic activity">
    <reaction evidence="12 14 15">
        <text>NAD(+) + (deoxyribonucleotide)n-3'-hydroxyl + 5'-phospho-(deoxyribonucleotide)m = (deoxyribonucleotide)n+m + AMP + beta-nicotinamide D-nucleotide.</text>
        <dbReference type="EC" id="6.5.1.2"/>
    </reaction>
</comment>
<keyword evidence="11 14" id="KW-0234">DNA repair</keyword>
<dbReference type="SUPFAM" id="SSF47781">
    <property type="entry name" value="RuvA domain 2-like"/>
    <property type="match status" value="1"/>
</dbReference>
<proteinExistence type="inferred from homology"/>
<dbReference type="Pfam" id="PF01653">
    <property type="entry name" value="DNA_ligase_aden"/>
    <property type="match status" value="1"/>
</dbReference>
<keyword evidence="5 14" id="KW-0235">DNA replication</keyword>
<organism evidence="17 18">
    <name type="scientific">Paludibaculum fermentans</name>
    <dbReference type="NCBI Taxonomy" id="1473598"/>
    <lineage>
        <taxon>Bacteria</taxon>
        <taxon>Pseudomonadati</taxon>
        <taxon>Acidobacteriota</taxon>
        <taxon>Terriglobia</taxon>
        <taxon>Bryobacterales</taxon>
        <taxon>Bryobacteraceae</taxon>
        <taxon>Paludibaculum</taxon>
    </lineage>
</organism>
<dbReference type="RefSeq" id="WP_194453930.1">
    <property type="nucleotide sequence ID" value="NZ_CP063849.1"/>
</dbReference>
<feature type="domain" description="BRCT" evidence="16">
    <location>
        <begin position="578"/>
        <end position="660"/>
    </location>
</feature>
<feature type="binding site" evidence="14">
    <location>
        <position position="106"/>
    </location>
    <ligand>
        <name>NAD(+)</name>
        <dbReference type="ChEBI" id="CHEBI:57540"/>
    </ligand>
</feature>
<dbReference type="GO" id="GO:0005829">
    <property type="term" value="C:cytosol"/>
    <property type="evidence" value="ECO:0007669"/>
    <property type="project" value="TreeGrafter"/>
</dbReference>
<keyword evidence="9 14" id="KW-0460">Magnesium</keyword>
<dbReference type="InterPro" id="IPR013839">
    <property type="entry name" value="DNAligase_adenylation"/>
</dbReference>
<name>A0A7S7NYS4_PALFE</name>
<evidence type="ECO:0000256" key="2">
    <source>
        <dbReference type="ARBA" id="ARBA00012722"/>
    </source>
</evidence>
<feature type="binding site" evidence="14">
    <location>
        <position position="414"/>
    </location>
    <ligand>
        <name>Zn(2+)</name>
        <dbReference type="ChEBI" id="CHEBI:29105"/>
    </ligand>
</feature>
<dbReference type="Gene3D" id="2.40.50.140">
    <property type="entry name" value="Nucleic acid-binding proteins"/>
    <property type="match status" value="1"/>
</dbReference>
<dbReference type="PROSITE" id="PS01056">
    <property type="entry name" value="DNA_LIGASE_N2"/>
    <property type="match status" value="1"/>
</dbReference>
<dbReference type="InterPro" id="IPR036420">
    <property type="entry name" value="BRCT_dom_sf"/>
</dbReference>
<dbReference type="CDD" id="cd17748">
    <property type="entry name" value="BRCT_DNA_ligase_like"/>
    <property type="match status" value="1"/>
</dbReference>
<feature type="binding site" evidence="14">
    <location>
        <position position="129"/>
    </location>
    <ligand>
        <name>NAD(+)</name>
        <dbReference type="ChEBI" id="CHEBI:57540"/>
    </ligand>
</feature>